<evidence type="ECO:0000259" key="1">
    <source>
        <dbReference type="PROSITE" id="PS50994"/>
    </source>
</evidence>
<proteinExistence type="predicted"/>
<dbReference type="PANTHER" id="PTHR37984">
    <property type="entry name" value="PROTEIN CBG26694"/>
    <property type="match status" value="1"/>
</dbReference>
<protein>
    <recommendedName>
        <fullName evidence="1">Integrase catalytic domain-containing protein</fullName>
    </recommendedName>
</protein>
<dbReference type="GO" id="GO:0003676">
    <property type="term" value="F:nucleic acid binding"/>
    <property type="evidence" value="ECO:0007669"/>
    <property type="project" value="InterPro"/>
</dbReference>
<dbReference type="Gene3D" id="3.30.420.10">
    <property type="entry name" value="Ribonuclease H-like superfamily/Ribonuclease H"/>
    <property type="match status" value="1"/>
</dbReference>
<gene>
    <name evidence="2" type="ORF">MGAL_10B093460</name>
</gene>
<dbReference type="PROSITE" id="PS50994">
    <property type="entry name" value="INTEGRASE"/>
    <property type="match status" value="1"/>
</dbReference>
<dbReference type="InterPro" id="IPR036397">
    <property type="entry name" value="RNaseH_sf"/>
</dbReference>
<dbReference type="InterPro" id="IPR050951">
    <property type="entry name" value="Retrovirus_Pol_polyprotein"/>
</dbReference>
<organism evidence="2 3">
    <name type="scientific">Mytilus galloprovincialis</name>
    <name type="common">Mediterranean mussel</name>
    <dbReference type="NCBI Taxonomy" id="29158"/>
    <lineage>
        <taxon>Eukaryota</taxon>
        <taxon>Metazoa</taxon>
        <taxon>Spiralia</taxon>
        <taxon>Lophotrochozoa</taxon>
        <taxon>Mollusca</taxon>
        <taxon>Bivalvia</taxon>
        <taxon>Autobranchia</taxon>
        <taxon>Pteriomorphia</taxon>
        <taxon>Mytilida</taxon>
        <taxon>Mytiloidea</taxon>
        <taxon>Mytilidae</taxon>
        <taxon>Mytilinae</taxon>
        <taxon>Mytilus</taxon>
    </lineage>
</organism>
<dbReference type="OrthoDB" id="6112687at2759"/>
<comment type="caution">
    <text evidence="2">The sequence shown here is derived from an EMBL/GenBank/DDBJ whole genome shotgun (WGS) entry which is preliminary data.</text>
</comment>
<sequence>MSIKDWNNTRLYQNKTTHLVLTLQYAEMHTKLHECIHEITKFLIQINSDEGVCTPQLASTINRVKHGKTIFFYNKFVDGVHASESLKVKWCAILQKCIDANTPLFLQSNDRNVDVPMERAINMNSELHSDQGRQFESRLFQSICKFLEIDKTRTTPGHPRSAGTEERSNRTIKDMISKFVRTDQKDLDRWIDFVAMAYYSTHQSTAISAFRLIFGEEMRMLLDVILAEELNENELVSEHDHVMKIQDKLKTAHGIARVSLGTETKR</sequence>
<keyword evidence="3" id="KW-1185">Reference proteome</keyword>
<dbReference type="InterPro" id="IPR012337">
    <property type="entry name" value="RNaseH-like_sf"/>
</dbReference>
<dbReference type="Proteomes" id="UP000596742">
    <property type="component" value="Unassembled WGS sequence"/>
</dbReference>
<evidence type="ECO:0000313" key="2">
    <source>
        <dbReference type="EMBL" id="VDH98718.1"/>
    </source>
</evidence>
<dbReference type="EMBL" id="UYJE01001048">
    <property type="protein sequence ID" value="VDH98718.1"/>
    <property type="molecule type" value="Genomic_DNA"/>
</dbReference>
<reference evidence="2" key="1">
    <citation type="submission" date="2018-11" db="EMBL/GenBank/DDBJ databases">
        <authorList>
            <person name="Alioto T."/>
            <person name="Alioto T."/>
        </authorList>
    </citation>
    <scope>NUCLEOTIDE SEQUENCE</scope>
</reference>
<name>A0A8B6C114_MYTGA</name>
<dbReference type="AlphaFoldDB" id="A0A8B6C114"/>
<feature type="domain" description="Integrase catalytic" evidence="1">
    <location>
        <begin position="127"/>
        <end position="223"/>
    </location>
</feature>
<dbReference type="PANTHER" id="PTHR37984:SF15">
    <property type="entry name" value="INTEGRASE CATALYTIC DOMAIN-CONTAINING PROTEIN"/>
    <property type="match status" value="1"/>
</dbReference>
<dbReference type="InterPro" id="IPR001584">
    <property type="entry name" value="Integrase_cat-core"/>
</dbReference>
<dbReference type="SUPFAM" id="SSF53098">
    <property type="entry name" value="Ribonuclease H-like"/>
    <property type="match status" value="1"/>
</dbReference>
<evidence type="ECO:0000313" key="3">
    <source>
        <dbReference type="Proteomes" id="UP000596742"/>
    </source>
</evidence>
<dbReference type="GO" id="GO:0015074">
    <property type="term" value="P:DNA integration"/>
    <property type="evidence" value="ECO:0007669"/>
    <property type="project" value="InterPro"/>
</dbReference>
<accession>A0A8B6C114</accession>